<dbReference type="AlphaFoldDB" id="A0A4R5KVH6"/>
<evidence type="ECO:0000313" key="3">
    <source>
        <dbReference type="Proteomes" id="UP000295511"/>
    </source>
</evidence>
<evidence type="ECO:0000259" key="1">
    <source>
        <dbReference type="Pfam" id="PF01636"/>
    </source>
</evidence>
<dbReference type="Pfam" id="PF01636">
    <property type="entry name" value="APH"/>
    <property type="match status" value="1"/>
</dbReference>
<dbReference type="RefSeq" id="WP_133203055.1">
    <property type="nucleotide sequence ID" value="NZ_SMRU01000004.1"/>
</dbReference>
<dbReference type="SUPFAM" id="SSF56112">
    <property type="entry name" value="Protein kinase-like (PK-like)"/>
    <property type="match status" value="1"/>
</dbReference>
<evidence type="ECO:0000313" key="2">
    <source>
        <dbReference type="EMBL" id="TDF99963.1"/>
    </source>
</evidence>
<reference evidence="2 3" key="1">
    <citation type="submission" date="2019-03" db="EMBL/GenBank/DDBJ databases">
        <title>Whole genome sequence of Arthrobacter sp JH1-1.</title>
        <authorList>
            <person name="Trinh H.N."/>
        </authorList>
    </citation>
    <scope>NUCLEOTIDE SEQUENCE [LARGE SCALE GENOMIC DNA]</scope>
    <source>
        <strain evidence="2 3">JH1-1</strain>
    </source>
</reference>
<dbReference type="Proteomes" id="UP000295511">
    <property type="component" value="Unassembled WGS sequence"/>
</dbReference>
<dbReference type="InterPro" id="IPR011009">
    <property type="entry name" value="Kinase-like_dom_sf"/>
</dbReference>
<dbReference type="CDD" id="cd05155">
    <property type="entry name" value="APH_ChoK_like_1"/>
    <property type="match status" value="1"/>
</dbReference>
<dbReference type="OrthoDB" id="9797603at2"/>
<organism evidence="2 3">
    <name type="scientific">Arthrobacter terricola</name>
    <dbReference type="NCBI Taxonomy" id="2547396"/>
    <lineage>
        <taxon>Bacteria</taxon>
        <taxon>Bacillati</taxon>
        <taxon>Actinomycetota</taxon>
        <taxon>Actinomycetes</taxon>
        <taxon>Micrococcales</taxon>
        <taxon>Micrococcaceae</taxon>
        <taxon>Arthrobacter</taxon>
    </lineage>
</organism>
<dbReference type="InterPro" id="IPR051678">
    <property type="entry name" value="AGP_Transferase"/>
</dbReference>
<keyword evidence="3" id="KW-1185">Reference proteome</keyword>
<dbReference type="Gene3D" id="3.30.200.20">
    <property type="entry name" value="Phosphorylase Kinase, domain 1"/>
    <property type="match status" value="1"/>
</dbReference>
<accession>A0A4R5KVH6</accession>
<sequence>MAVMPRAEVDVTAQLVKALLKEQAPAFSDLPLTLFANGWDNVIYRLGDEMAVRMPRREAAAHLVLHEQQYLAGYALRSPVPVPAPIHAGRPSGTYPWPWSVVPWLDGTPAMLALQESRNAAAEDLAAFLLAIHVPAAAGAPVNPVRGVPLAARSSVVQERLDDSRRYPQGDRLRDIWLRACAAPPWSGPGLWLHGDLHPANVLLQPDGRLAAVIDFGDLGAWDPAVDLAVAWLMFDDGARHRFVAALGPAVGADDWVRARGWAVALATAMVTFSDDNPGMAGVGRFAVTQLLGGD</sequence>
<dbReference type="GO" id="GO:0016740">
    <property type="term" value="F:transferase activity"/>
    <property type="evidence" value="ECO:0007669"/>
    <property type="project" value="UniProtKB-KW"/>
</dbReference>
<feature type="domain" description="Aminoglycoside phosphotransferase" evidence="1">
    <location>
        <begin position="33"/>
        <end position="262"/>
    </location>
</feature>
<dbReference type="PANTHER" id="PTHR21310:SF42">
    <property type="entry name" value="BIFUNCTIONAL AAC_APH"/>
    <property type="match status" value="1"/>
</dbReference>
<dbReference type="Gene3D" id="3.90.1200.10">
    <property type="match status" value="1"/>
</dbReference>
<dbReference type="PANTHER" id="PTHR21310">
    <property type="entry name" value="AMINOGLYCOSIDE PHOSPHOTRANSFERASE-RELATED-RELATED"/>
    <property type="match status" value="1"/>
</dbReference>
<keyword evidence="2" id="KW-0808">Transferase</keyword>
<comment type="caution">
    <text evidence="2">The sequence shown here is derived from an EMBL/GenBank/DDBJ whole genome shotgun (WGS) entry which is preliminary data.</text>
</comment>
<proteinExistence type="predicted"/>
<name>A0A4R5KVH6_9MICC</name>
<gene>
    <name evidence="2" type="ORF">E1809_04620</name>
</gene>
<protein>
    <submittedName>
        <fullName evidence="2">Aminoglycoside phosphotransferase family protein</fullName>
    </submittedName>
</protein>
<dbReference type="InterPro" id="IPR002575">
    <property type="entry name" value="Aminoglycoside_PTrfase"/>
</dbReference>
<dbReference type="EMBL" id="SMRU01000004">
    <property type="protein sequence ID" value="TDF99963.1"/>
    <property type="molecule type" value="Genomic_DNA"/>
</dbReference>